<organism evidence="1">
    <name type="scientific">marine sediment metagenome</name>
    <dbReference type="NCBI Taxonomy" id="412755"/>
    <lineage>
        <taxon>unclassified sequences</taxon>
        <taxon>metagenomes</taxon>
        <taxon>ecological metagenomes</taxon>
    </lineage>
</organism>
<gene>
    <name evidence="1" type="ORF">LCGC14_1204440</name>
</gene>
<evidence type="ECO:0000313" key="1">
    <source>
        <dbReference type="EMBL" id="KKM93831.1"/>
    </source>
</evidence>
<accession>A0A0F9M3C9</accession>
<sequence>MNQDKPRENTQLISEEVFIDSMIIDTEAALKKYRNFIKKLMTQKQLLQSIKKKINK</sequence>
<comment type="caution">
    <text evidence="1">The sequence shown here is derived from an EMBL/GenBank/DDBJ whole genome shotgun (WGS) entry which is preliminary data.</text>
</comment>
<protein>
    <submittedName>
        <fullName evidence="1">Uncharacterized protein</fullName>
    </submittedName>
</protein>
<dbReference type="EMBL" id="LAZR01006218">
    <property type="protein sequence ID" value="KKM93831.1"/>
    <property type="molecule type" value="Genomic_DNA"/>
</dbReference>
<dbReference type="AlphaFoldDB" id="A0A0F9M3C9"/>
<proteinExistence type="predicted"/>
<name>A0A0F9M3C9_9ZZZZ</name>
<reference evidence="1" key="1">
    <citation type="journal article" date="2015" name="Nature">
        <title>Complex archaea that bridge the gap between prokaryotes and eukaryotes.</title>
        <authorList>
            <person name="Spang A."/>
            <person name="Saw J.H."/>
            <person name="Jorgensen S.L."/>
            <person name="Zaremba-Niedzwiedzka K."/>
            <person name="Martijn J."/>
            <person name="Lind A.E."/>
            <person name="van Eijk R."/>
            <person name="Schleper C."/>
            <person name="Guy L."/>
            <person name="Ettema T.J."/>
        </authorList>
    </citation>
    <scope>NUCLEOTIDE SEQUENCE</scope>
</reference>